<feature type="domain" description="Metallo-beta-lactamase" evidence="7">
    <location>
        <begin position="422"/>
        <end position="602"/>
    </location>
</feature>
<keyword evidence="9" id="KW-1185">Reference proteome</keyword>
<evidence type="ECO:0000256" key="5">
    <source>
        <dbReference type="ARBA" id="ARBA00023136"/>
    </source>
</evidence>
<feature type="transmembrane region" description="Helical" evidence="6">
    <location>
        <begin position="36"/>
        <end position="55"/>
    </location>
</feature>
<protein>
    <submittedName>
        <fullName evidence="8">ComEC/Rec2 family competence protein</fullName>
    </submittedName>
</protein>
<feature type="transmembrane region" description="Helical" evidence="6">
    <location>
        <begin position="378"/>
        <end position="402"/>
    </location>
</feature>
<organism evidence="8 9">
    <name type="scientific">Candidatus Comchoanobacter bicostacola</name>
    <dbReference type="NCBI Taxonomy" id="2919598"/>
    <lineage>
        <taxon>Bacteria</taxon>
        <taxon>Pseudomonadati</taxon>
        <taxon>Pseudomonadota</taxon>
        <taxon>Gammaproteobacteria</taxon>
        <taxon>Candidatus Comchoanobacterales</taxon>
        <taxon>Candidatus Comchoanobacteraceae</taxon>
        <taxon>Candidatus Comchoanobacter</taxon>
    </lineage>
</organism>
<evidence type="ECO:0000256" key="3">
    <source>
        <dbReference type="ARBA" id="ARBA00022692"/>
    </source>
</evidence>
<dbReference type="SMART" id="SM00849">
    <property type="entry name" value="Lactamase_B"/>
    <property type="match status" value="1"/>
</dbReference>
<feature type="transmembrane region" description="Helical" evidence="6">
    <location>
        <begin position="225"/>
        <end position="252"/>
    </location>
</feature>
<keyword evidence="4 6" id="KW-1133">Transmembrane helix</keyword>
<evidence type="ECO:0000256" key="1">
    <source>
        <dbReference type="ARBA" id="ARBA00004651"/>
    </source>
</evidence>
<evidence type="ECO:0000259" key="7">
    <source>
        <dbReference type="SMART" id="SM00849"/>
    </source>
</evidence>
<dbReference type="RefSeq" id="WP_258568657.1">
    <property type="nucleotide sequence ID" value="NZ_CP092900.1"/>
</dbReference>
<dbReference type="SUPFAM" id="SSF56281">
    <property type="entry name" value="Metallo-hydrolase/oxidoreductase"/>
    <property type="match status" value="1"/>
</dbReference>
<sequence>MLVALFIYLLTVTLGVISLYLIVILIPFFFLSNARMGVLCGLVTLILTFWPKTLLDGNEDFYIQERYGDRVLAKTRSNVMVSGVLPGREKYCWVNLDFHIKNQKKGRYHWLYGIDYDVDFEHKECVACSLSIADRYQRWVSGYITKLDYDHADLITTLLFSESSGTLWYFWGVSYLLSLHQVHVKYIFWVTRKNTYWALQSLVIVIGGLYYVLSGYSGSIRRVLFIYILPLIFSCLGRSINSISTFLLATAVEVALDPFWVRRLGFWLTSAMALLSMQTFKHKGFRGIVVRSTVATTILSLFNYKTHILSLVMSFLLWPIFRHIIYPMLTLGLMLLAFLPKVSLFLWGKALSVLLIIEQFMDYCAQYPIQVLVPISKIHTVIYALWVMIDWRVFALQLLWLIPQTTDISPGEVEVQVLNAGHGLCVFLRTKHYTMLYDAGSMRKDFISKTLQPFLHKEKVSKFDAIVYSHADLDHYSASDFLKLHYPVETVWVSEPLYLRKQQLCREGGAWEWDGVRFSFLHPDNQSLYKGNKASCVLYVESNHQSALFPGDIDKKIEHEILKRYPSLETSLLVAGHHGSATSSSIEWVEQLKPLYVVVSGYKSQVKAPALLGLNKLKYPPFKLFLR</sequence>
<evidence type="ECO:0000256" key="6">
    <source>
        <dbReference type="SAM" id="Phobius"/>
    </source>
</evidence>
<feature type="transmembrane region" description="Helical" evidence="6">
    <location>
        <begin position="7"/>
        <end position="30"/>
    </location>
</feature>
<keyword evidence="5 6" id="KW-0472">Membrane</keyword>
<accession>A0ABY5DK60</accession>
<dbReference type="InterPro" id="IPR001279">
    <property type="entry name" value="Metallo-B-lactamas"/>
</dbReference>
<dbReference type="InterPro" id="IPR036866">
    <property type="entry name" value="RibonucZ/Hydroxyglut_hydro"/>
</dbReference>
<evidence type="ECO:0000256" key="4">
    <source>
        <dbReference type="ARBA" id="ARBA00022989"/>
    </source>
</evidence>
<feature type="transmembrane region" description="Helical" evidence="6">
    <location>
        <begin position="333"/>
        <end position="357"/>
    </location>
</feature>
<reference evidence="8 9" key="1">
    <citation type="journal article" date="2022" name="Nat. Microbiol.">
        <title>The microbiome of a bacterivorous marine choanoflagellate contains a resource-demanding obligate bacterial associate.</title>
        <authorList>
            <person name="Needham D.M."/>
            <person name="Poirier C."/>
            <person name="Bachy C."/>
            <person name="George E.E."/>
            <person name="Wilken S."/>
            <person name="Yung C.C.M."/>
            <person name="Limardo A.J."/>
            <person name="Morando M."/>
            <person name="Sudek L."/>
            <person name="Malmstrom R.R."/>
            <person name="Keeling P.J."/>
            <person name="Santoro A.E."/>
            <person name="Worden A.Z."/>
        </authorList>
    </citation>
    <scope>NUCLEOTIDE SEQUENCE [LARGE SCALE GENOMIC DNA]</scope>
    <source>
        <strain evidence="8 9">Comchoano-1</strain>
    </source>
</reference>
<dbReference type="InterPro" id="IPR035681">
    <property type="entry name" value="ComA-like_MBL"/>
</dbReference>
<keyword evidence="2" id="KW-1003">Cell membrane</keyword>
<comment type="subcellular location">
    <subcellularLocation>
        <location evidence="1">Cell membrane</location>
        <topology evidence="1">Multi-pass membrane protein</topology>
    </subcellularLocation>
</comment>
<dbReference type="Gene3D" id="3.60.15.10">
    <property type="entry name" value="Ribonuclease Z/Hydroxyacylglutathione hydrolase-like"/>
    <property type="match status" value="1"/>
</dbReference>
<dbReference type="Proteomes" id="UP001055955">
    <property type="component" value="Chromosome"/>
</dbReference>
<feature type="transmembrane region" description="Helical" evidence="6">
    <location>
        <begin position="168"/>
        <end position="189"/>
    </location>
</feature>
<evidence type="ECO:0000313" key="9">
    <source>
        <dbReference type="Proteomes" id="UP001055955"/>
    </source>
</evidence>
<dbReference type="CDD" id="cd07731">
    <property type="entry name" value="ComA-like_MBL-fold"/>
    <property type="match status" value="1"/>
</dbReference>
<dbReference type="InterPro" id="IPR052159">
    <property type="entry name" value="Competence_DNA_uptake"/>
</dbReference>
<name>A0ABY5DK60_9GAMM</name>
<dbReference type="PANTHER" id="PTHR30619">
    <property type="entry name" value="DNA INTERNALIZATION/COMPETENCE PROTEIN COMEC/REC2"/>
    <property type="match status" value="1"/>
</dbReference>
<feature type="transmembrane region" description="Helical" evidence="6">
    <location>
        <begin position="195"/>
        <end position="213"/>
    </location>
</feature>
<dbReference type="PANTHER" id="PTHR30619:SF1">
    <property type="entry name" value="RECOMBINATION PROTEIN 2"/>
    <property type="match status" value="1"/>
</dbReference>
<keyword evidence="3 6" id="KW-0812">Transmembrane</keyword>
<dbReference type="Pfam" id="PF03772">
    <property type="entry name" value="Competence"/>
    <property type="match status" value="1"/>
</dbReference>
<evidence type="ECO:0000256" key="2">
    <source>
        <dbReference type="ARBA" id="ARBA00022475"/>
    </source>
</evidence>
<dbReference type="InterPro" id="IPR004477">
    <property type="entry name" value="ComEC_N"/>
</dbReference>
<proteinExistence type="predicted"/>
<dbReference type="Pfam" id="PF00753">
    <property type="entry name" value="Lactamase_B"/>
    <property type="match status" value="1"/>
</dbReference>
<gene>
    <name evidence="8" type="ORF">MMH89_01720</name>
</gene>
<evidence type="ECO:0000313" key="8">
    <source>
        <dbReference type="EMBL" id="UTC24868.1"/>
    </source>
</evidence>
<dbReference type="EMBL" id="CP092900">
    <property type="protein sequence ID" value="UTC24868.1"/>
    <property type="molecule type" value="Genomic_DNA"/>
</dbReference>